<dbReference type="InterPro" id="IPR000467">
    <property type="entry name" value="G_patch_dom"/>
</dbReference>
<feature type="domain" description="G-patch" evidence="2">
    <location>
        <begin position="69"/>
        <end position="114"/>
    </location>
</feature>
<reference evidence="3 4" key="1">
    <citation type="submission" date="2024-07" db="EMBL/GenBank/DDBJ databases">
        <title>Draft sequence of the Neodothiora populina.</title>
        <authorList>
            <person name="Drown D.D."/>
            <person name="Schuette U.S."/>
            <person name="Buechlein A.B."/>
            <person name="Rusch D.R."/>
            <person name="Winton L.W."/>
            <person name="Adams G.A."/>
        </authorList>
    </citation>
    <scope>NUCLEOTIDE SEQUENCE [LARGE SCALE GENOMIC DNA]</scope>
    <source>
        <strain evidence="3 4">CPC 39397</strain>
    </source>
</reference>
<dbReference type="SMART" id="SM01173">
    <property type="entry name" value="DUF4187"/>
    <property type="match status" value="1"/>
</dbReference>
<evidence type="ECO:0000313" key="3">
    <source>
        <dbReference type="EMBL" id="KAL1311705.1"/>
    </source>
</evidence>
<dbReference type="Proteomes" id="UP001562354">
    <property type="component" value="Unassembled WGS sequence"/>
</dbReference>
<dbReference type="PANTHER" id="PTHR21032">
    <property type="entry name" value="G PATCH DOMAIN-CONTAINING PROTEIN 11"/>
    <property type="match status" value="1"/>
</dbReference>
<dbReference type="PROSITE" id="PS50174">
    <property type="entry name" value="G_PATCH"/>
    <property type="match status" value="1"/>
</dbReference>
<dbReference type="Pfam" id="PF13821">
    <property type="entry name" value="DUF4187"/>
    <property type="match status" value="1"/>
</dbReference>
<dbReference type="InterPro" id="IPR039249">
    <property type="entry name" value="GPATCH11"/>
</dbReference>
<dbReference type="RefSeq" id="XP_069204554.1">
    <property type="nucleotide sequence ID" value="XM_069341043.1"/>
</dbReference>
<feature type="compositionally biased region" description="Basic and acidic residues" evidence="1">
    <location>
        <begin position="215"/>
        <end position="224"/>
    </location>
</feature>
<evidence type="ECO:0000313" key="4">
    <source>
        <dbReference type="Proteomes" id="UP001562354"/>
    </source>
</evidence>
<dbReference type="PANTHER" id="PTHR21032:SF0">
    <property type="entry name" value="G PATCH DOMAIN-CONTAINING PROTEIN 11"/>
    <property type="match status" value="1"/>
</dbReference>
<organism evidence="3 4">
    <name type="scientific">Neodothiora populina</name>
    <dbReference type="NCBI Taxonomy" id="2781224"/>
    <lineage>
        <taxon>Eukaryota</taxon>
        <taxon>Fungi</taxon>
        <taxon>Dikarya</taxon>
        <taxon>Ascomycota</taxon>
        <taxon>Pezizomycotina</taxon>
        <taxon>Dothideomycetes</taxon>
        <taxon>Dothideomycetidae</taxon>
        <taxon>Dothideales</taxon>
        <taxon>Dothioraceae</taxon>
        <taxon>Neodothiora</taxon>
    </lineage>
</organism>
<protein>
    <recommendedName>
        <fullName evidence="2">G-patch domain-containing protein</fullName>
    </recommendedName>
</protein>
<feature type="compositionally biased region" description="Basic and acidic residues" evidence="1">
    <location>
        <begin position="35"/>
        <end position="53"/>
    </location>
</feature>
<proteinExistence type="predicted"/>
<dbReference type="SMART" id="SM00443">
    <property type="entry name" value="G_patch"/>
    <property type="match status" value="1"/>
</dbReference>
<feature type="region of interest" description="Disordered" evidence="1">
    <location>
        <begin position="215"/>
        <end position="248"/>
    </location>
</feature>
<feature type="region of interest" description="Disordered" evidence="1">
    <location>
        <begin position="86"/>
        <end position="200"/>
    </location>
</feature>
<feature type="region of interest" description="Disordered" evidence="1">
    <location>
        <begin position="1"/>
        <end position="53"/>
    </location>
</feature>
<keyword evidence="4" id="KW-1185">Reference proteome</keyword>
<feature type="compositionally biased region" description="Basic and acidic residues" evidence="1">
    <location>
        <begin position="102"/>
        <end position="154"/>
    </location>
</feature>
<feature type="compositionally biased region" description="Acidic residues" evidence="1">
    <location>
        <begin position="1"/>
        <end position="10"/>
    </location>
</feature>
<dbReference type="GeneID" id="95975510"/>
<feature type="compositionally biased region" description="Polar residues" evidence="1">
    <location>
        <begin position="190"/>
        <end position="200"/>
    </location>
</feature>
<comment type="caution">
    <text evidence="3">The sequence shown here is derived from an EMBL/GenBank/DDBJ whole genome shotgun (WGS) entry which is preliminary data.</text>
</comment>
<gene>
    <name evidence="3" type="ORF">AAFC00_001807</name>
</gene>
<dbReference type="EMBL" id="JBFMKM010000001">
    <property type="protein sequence ID" value="KAL1311705.1"/>
    <property type="molecule type" value="Genomic_DNA"/>
</dbReference>
<dbReference type="Pfam" id="PF01585">
    <property type="entry name" value="G-patch"/>
    <property type="match status" value="1"/>
</dbReference>
<accession>A0ABR3PQ63</accession>
<dbReference type="InterPro" id="IPR025239">
    <property type="entry name" value="DUF4187"/>
</dbReference>
<name>A0ABR3PQ63_9PEZI</name>
<evidence type="ECO:0000256" key="1">
    <source>
        <dbReference type="SAM" id="MobiDB-lite"/>
    </source>
</evidence>
<sequence length="307" mass="34662">MATAEEEDDYMSMSFADPDPTPASTSLQRKQQARKHAELRGRPKSKAELEAEAAAKRESALAASTISDPSSKGARLMAKLGYKGGALGNAEDARTQPIQVEMKGDRGGIGADSEKKRKVREYMDAVQTKEKRHKVDENEFRERNRREREEKRNEGMMWGAMRIAEKFDTEAVEEEGQTNDRGSDDAATPETASAGRNSTKPNLLWRALVYNRADKERERAHRSEVSQGLGASDDEDADDKLALGTEIEELESEDVEFDQFNALDPAERLRQIVEYLRETYNYCFWCKYRYTGDAMKGCPGKTEEDHD</sequence>
<evidence type="ECO:0000259" key="2">
    <source>
        <dbReference type="PROSITE" id="PS50174"/>
    </source>
</evidence>